<dbReference type="Proteomes" id="UP001377337">
    <property type="component" value="Chromosome"/>
</dbReference>
<evidence type="ECO:0000313" key="2">
    <source>
        <dbReference type="EMBL" id="WXB95112.1"/>
    </source>
</evidence>
<dbReference type="Pfam" id="PF11193">
    <property type="entry name" value="DUF2812"/>
    <property type="match status" value="1"/>
</dbReference>
<name>A0ABZ2NBK0_9BACI</name>
<keyword evidence="1" id="KW-0812">Transmembrane</keyword>
<dbReference type="EMBL" id="CP147407">
    <property type="protein sequence ID" value="WXB95112.1"/>
    <property type="molecule type" value="Genomic_DNA"/>
</dbReference>
<sequence>MKKVWRPFWSYDIQKTEQMISELGQEGYLLVRMNRWKRCFFFEKGMPAALSCQIGYSRLKNETLSEGLLEDGWRKGVQSGRWYIAVNEKQPMLLKTFPSREGIIKRSLQCKYLFASILIYLSVIAIFIASMFSVSFFQNTSVEVEESPLWFIPITAGALAIILGMFSVYSFLKLNKLIKSFSENQDPSKRNEAFSKEREKHLINKRELIVKRKIGWMYAPDQLEKWLEEKERKGFHLYRVSRTGTVFYFKKGNPRQVRYCADYQNISNEQYYEMHRDAGWKSVFTSKSSLQKWTIWSREYGALEERPNLYSDKIHRLKHARKIVFSYSLLFLPITFVYLLNLSIFISNGSNFGFRGLNALNTVMYTICIFMFGSFVLRTWLYYGRLKKSSAGQSHQ</sequence>
<evidence type="ECO:0000313" key="3">
    <source>
        <dbReference type="Proteomes" id="UP001377337"/>
    </source>
</evidence>
<evidence type="ECO:0000256" key="1">
    <source>
        <dbReference type="SAM" id="Phobius"/>
    </source>
</evidence>
<accession>A0ABZ2NBK0</accession>
<dbReference type="InterPro" id="IPR021359">
    <property type="entry name" value="DUF2812"/>
</dbReference>
<feature type="transmembrane region" description="Helical" evidence="1">
    <location>
        <begin position="149"/>
        <end position="172"/>
    </location>
</feature>
<feature type="transmembrane region" description="Helical" evidence="1">
    <location>
        <begin position="323"/>
        <end position="347"/>
    </location>
</feature>
<reference evidence="2 3" key="1">
    <citation type="submission" date="2024-02" db="EMBL/GenBank/DDBJ databases">
        <title>Seven novel Bacillus-like species.</title>
        <authorList>
            <person name="Liu G."/>
        </authorList>
    </citation>
    <scope>NUCLEOTIDE SEQUENCE [LARGE SCALE GENOMIC DNA]</scope>
    <source>
        <strain evidence="2 3">FJAT-52054</strain>
    </source>
</reference>
<keyword evidence="1" id="KW-1133">Transmembrane helix</keyword>
<proteinExistence type="predicted"/>
<keyword evidence="1" id="KW-0472">Membrane</keyword>
<feature type="transmembrane region" description="Helical" evidence="1">
    <location>
        <begin position="112"/>
        <end position="137"/>
    </location>
</feature>
<feature type="transmembrane region" description="Helical" evidence="1">
    <location>
        <begin position="359"/>
        <end position="381"/>
    </location>
</feature>
<dbReference type="RefSeq" id="WP_338776434.1">
    <property type="nucleotide sequence ID" value="NZ_CP147407.1"/>
</dbReference>
<gene>
    <name evidence="2" type="ORF">WCV65_11020</name>
</gene>
<organism evidence="2 3">
    <name type="scientific">Metabacillus sediminis</name>
    <dbReference type="NCBI Taxonomy" id="3117746"/>
    <lineage>
        <taxon>Bacteria</taxon>
        <taxon>Bacillati</taxon>
        <taxon>Bacillota</taxon>
        <taxon>Bacilli</taxon>
        <taxon>Bacillales</taxon>
        <taxon>Bacillaceae</taxon>
        <taxon>Metabacillus</taxon>
    </lineage>
</organism>
<keyword evidence="3" id="KW-1185">Reference proteome</keyword>
<protein>
    <submittedName>
        <fullName evidence="2">DUF2812 domain-containing protein</fullName>
    </submittedName>
</protein>